<accession>A0A6J1J2M9</accession>
<evidence type="ECO:0000256" key="1">
    <source>
        <dbReference type="ARBA" id="ARBA00007495"/>
    </source>
</evidence>
<dbReference type="PANTHER" id="PTHR31490">
    <property type="entry name" value="GLYCOSYL HYDROLASE"/>
    <property type="match status" value="1"/>
</dbReference>
<dbReference type="SMART" id="SM00633">
    <property type="entry name" value="Glyco_10"/>
    <property type="match status" value="1"/>
</dbReference>
<protein>
    <submittedName>
        <fullName evidence="9">Uncharacterized protein LOC111482849</fullName>
    </submittedName>
</protein>
<dbReference type="InterPro" id="IPR044846">
    <property type="entry name" value="GH10"/>
</dbReference>
<keyword evidence="3" id="KW-0378">Hydrolase</keyword>
<dbReference type="PROSITE" id="PS51760">
    <property type="entry name" value="GH10_2"/>
    <property type="match status" value="1"/>
</dbReference>
<dbReference type="GeneID" id="111482849"/>
<keyword evidence="5" id="KW-0624">Polysaccharide degradation</keyword>
<feature type="domain" description="GH10" evidence="7">
    <location>
        <begin position="250"/>
        <end position="548"/>
    </location>
</feature>
<evidence type="ECO:0000256" key="2">
    <source>
        <dbReference type="ARBA" id="ARBA00022737"/>
    </source>
</evidence>
<evidence type="ECO:0000256" key="4">
    <source>
        <dbReference type="ARBA" id="ARBA00023277"/>
    </source>
</evidence>
<dbReference type="InterPro" id="IPR017853">
    <property type="entry name" value="GH"/>
</dbReference>
<keyword evidence="6" id="KW-0812">Transmembrane</keyword>
<dbReference type="PANTHER" id="PTHR31490:SF52">
    <property type="entry name" value="ENDO-1,4-BETA-XYLANASE 5-RELATED"/>
    <property type="match status" value="1"/>
</dbReference>
<comment type="similarity">
    <text evidence="1">Belongs to the glycosyl hydrolase 10 (cellulase F) family.</text>
</comment>
<dbReference type="SUPFAM" id="SSF49785">
    <property type="entry name" value="Galactose-binding domain-like"/>
    <property type="match status" value="1"/>
</dbReference>
<keyword evidence="6" id="KW-0472">Membrane</keyword>
<dbReference type="SUPFAM" id="SSF51445">
    <property type="entry name" value="(Trans)glycosidases"/>
    <property type="match status" value="1"/>
</dbReference>
<dbReference type="KEGG" id="cmax:111482849"/>
<keyword evidence="2" id="KW-0677">Repeat</keyword>
<dbReference type="InterPro" id="IPR001000">
    <property type="entry name" value="GH10_dom"/>
</dbReference>
<name>A0A6J1J2M9_CUCMA</name>
<keyword evidence="4" id="KW-0119">Carbohydrate metabolism</keyword>
<dbReference type="Pfam" id="PF00331">
    <property type="entry name" value="Glyco_hydro_10"/>
    <property type="match status" value="1"/>
</dbReference>
<proteinExistence type="inferred from homology"/>
<dbReference type="AlphaFoldDB" id="A0A6J1J2M9"/>
<dbReference type="InterPro" id="IPR003305">
    <property type="entry name" value="CenC_carb-bd"/>
</dbReference>
<dbReference type="GO" id="GO:0031176">
    <property type="term" value="F:endo-1,4-beta-xylanase activity"/>
    <property type="evidence" value="ECO:0007669"/>
    <property type="project" value="UniProtKB-ARBA"/>
</dbReference>
<dbReference type="InterPro" id="IPR008979">
    <property type="entry name" value="Galactose-bd-like_sf"/>
</dbReference>
<evidence type="ECO:0000313" key="9">
    <source>
        <dbReference type="RefSeq" id="XP_022984617.1"/>
    </source>
</evidence>
<dbReference type="OrthoDB" id="3055998at2759"/>
<gene>
    <name evidence="9" type="primary">LOC111482849</name>
</gene>
<feature type="transmembrane region" description="Helical" evidence="6">
    <location>
        <begin position="34"/>
        <end position="55"/>
    </location>
</feature>
<evidence type="ECO:0000259" key="7">
    <source>
        <dbReference type="PROSITE" id="PS51760"/>
    </source>
</evidence>
<evidence type="ECO:0000313" key="8">
    <source>
        <dbReference type="Proteomes" id="UP000504608"/>
    </source>
</evidence>
<keyword evidence="6" id="KW-1133">Transmembrane helix</keyword>
<dbReference type="Gene3D" id="2.60.120.260">
    <property type="entry name" value="Galactose-binding domain-like"/>
    <property type="match status" value="1"/>
</dbReference>
<dbReference type="GO" id="GO:0000272">
    <property type="term" value="P:polysaccharide catabolic process"/>
    <property type="evidence" value="ECO:0007669"/>
    <property type="project" value="UniProtKB-KW"/>
</dbReference>
<reference evidence="9" key="1">
    <citation type="submission" date="2025-08" db="UniProtKB">
        <authorList>
            <consortium name="RefSeq"/>
        </authorList>
    </citation>
    <scope>IDENTIFICATION</scope>
    <source>
        <tissue evidence="9">Young leaves</tissue>
    </source>
</reference>
<sequence length="611" mass="69631">MRNLLVQSPKQTLLSKATLFFICHLKVMNISRALSLFFLPFILIFSGKFITIQGVSYDYSATTECLAKPWRVHHGGGIIVNPEFNNGTEGWKVYGGGEIKLGWLKQGNDTNTFIVAHKRTQPRDSLYQLVHLQYEKLYSFSAWVRLSEGNAPVAVLYRNSEWGEVRNGGETIAQQGCWSLIKGGFVSNFTGQAELFFESTNTTADIWIDNVSLQPFTKEQWRSHQEESINKVRKSKVRLQITQPDNCTLAGAKVFLDQKKRNFPFGAGMNSHILSSKRYQQWFASRFDYATFTNELKWYSNEKVQGQENYTIPDAMLKFARRNGIKVRGHNIFWADPIYQPEWVKSLSPKDLMKAANRRIKSVLKRYSGKFIHWDVMNENVHHRFFEDKLGENASAMYFKIAHKLDKKPLLFLNEFNTMEHDYEKKSTPANYRNRLFQILSYPGNENIPAGIGLQGNFGPDLPNLPYMRSALDFLGSTGYPIWITEVYYQKVPNQAQFYEEVLREGYAHPAVKGIITFGGPLSANFITLPLVDLNFKNTPAGDVVDKLLAEWKSPCLEMTADGEGLVEALLFHGDYNVTVQHPVTKSAASVSIKVLEDAACQTFNVQLPDN</sequence>
<evidence type="ECO:0000256" key="5">
    <source>
        <dbReference type="ARBA" id="ARBA00023326"/>
    </source>
</evidence>
<evidence type="ECO:0000256" key="6">
    <source>
        <dbReference type="SAM" id="Phobius"/>
    </source>
</evidence>
<keyword evidence="8" id="KW-1185">Reference proteome</keyword>
<dbReference type="Pfam" id="PF02018">
    <property type="entry name" value="CBM_4_9"/>
    <property type="match status" value="1"/>
</dbReference>
<organism evidence="8 9">
    <name type="scientific">Cucurbita maxima</name>
    <name type="common">Pumpkin</name>
    <name type="synonym">Winter squash</name>
    <dbReference type="NCBI Taxonomy" id="3661"/>
    <lineage>
        <taxon>Eukaryota</taxon>
        <taxon>Viridiplantae</taxon>
        <taxon>Streptophyta</taxon>
        <taxon>Embryophyta</taxon>
        <taxon>Tracheophyta</taxon>
        <taxon>Spermatophyta</taxon>
        <taxon>Magnoliopsida</taxon>
        <taxon>eudicotyledons</taxon>
        <taxon>Gunneridae</taxon>
        <taxon>Pentapetalae</taxon>
        <taxon>rosids</taxon>
        <taxon>fabids</taxon>
        <taxon>Cucurbitales</taxon>
        <taxon>Cucurbitaceae</taxon>
        <taxon>Cucurbiteae</taxon>
        <taxon>Cucurbita</taxon>
    </lineage>
</organism>
<evidence type="ECO:0000256" key="3">
    <source>
        <dbReference type="ARBA" id="ARBA00022801"/>
    </source>
</evidence>
<dbReference type="Gene3D" id="3.20.20.80">
    <property type="entry name" value="Glycosidases"/>
    <property type="match status" value="1"/>
</dbReference>
<dbReference type="RefSeq" id="XP_022984617.1">
    <property type="nucleotide sequence ID" value="XM_023128849.1"/>
</dbReference>
<dbReference type="Proteomes" id="UP000504608">
    <property type="component" value="Unplaced"/>
</dbReference>